<dbReference type="GO" id="GO:0097505">
    <property type="term" value="C:Rad6-Rad18 complex"/>
    <property type="evidence" value="ECO:0007669"/>
    <property type="project" value="TreeGrafter"/>
</dbReference>
<keyword evidence="24" id="KW-1185">Reference proteome</keyword>
<organism evidence="22 24">
    <name type="scientific">Peronospora effusa</name>
    <dbReference type="NCBI Taxonomy" id="542832"/>
    <lineage>
        <taxon>Eukaryota</taxon>
        <taxon>Sar</taxon>
        <taxon>Stramenopiles</taxon>
        <taxon>Oomycota</taxon>
        <taxon>Peronosporomycetes</taxon>
        <taxon>Peronosporales</taxon>
        <taxon>Peronosporaceae</taxon>
        <taxon>Peronospora</taxon>
    </lineage>
</organism>
<evidence type="ECO:0000256" key="4">
    <source>
        <dbReference type="ARBA" id="ARBA00009506"/>
    </source>
</evidence>
<dbReference type="InterPro" id="IPR039577">
    <property type="entry name" value="Rad18"/>
</dbReference>
<comment type="pathway">
    <text evidence="3">Protein modification; protein ubiquitination.</text>
</comment>
<feature type="domain" description="RING-type" evidence="20">
    <location>
        <begin position="31"/>
        <end position="72"/>
    </location>
</feature>
<evidence type="ECO:0000256" key="15">
    <source>
        <dbReference type="ARBA" id="ARBA00023242"/>
    </source>
</evidence>
<dbReference type="GO" id="GO:0061630">
    <property type="term" value="F:ubiquitin protein ligase activity"/>
    <property type="evidence" value="ECO:0007669"/>
    <property type="project" value="UniProtKB-EC"/>
</dbReference>
<feature type="compositionally biased region" description="Low complexity" evidence="19">
    <location>
        <begin position="263"/>
        <end position="272"/>
    </location>
</feature>
<dbReference type="SMART" id="SM00504">
    <property type="entry name" value="Ubox"/>
    <property type="match status" value="1"/>
</dbReference>
<evidence type="ECO:0000256" key="9">
    <source>
        <dbReference type="ARBA" id="ARBA00022763"/>
    </source>
</evidence>
<dbReference type="InterPro" id="IPR003613">
    <property type="entry name" value="Ubox_domain"/>
</dbReference>
<dbReference type="PROSITE" id="PS50089">
    <property type="entry name" value="ZF_RING_2"/>
    <property type="match status" value="1"/>
</dbReference>
<keyword evidence="13" id="KW-0238">DNA-binding</keyword>
<dbReference type="GO" id="GO:0006513">
    <property type="term" value="P:protein monoubiquitination"/>
    <property type="evidence" value="ECO:0007669"/>
    <property type="project" value="InterPro"/>
</dbReference>
<dbReference type="InterPro" id="IPR001841">
    <property type="entry name" value="Znf_RING"/>
</dbReference>
<keyword evidence="9" id="KW-0227">DNA damage</keyword>
<dbReference type="Pfam" id="PF13923">
    <property type="entry name" value="zf-C3HC4_2"/>
    <property type="match status" value="1"/>
</dbReference>
<keyword evidence="15" id="KW-0539">Nucleus</keyword>
<evidence type="ECO:0000256" key="8">
    <source>
        <dbReference type="ARBA" id="ARBA00022723"/>
    </source>
</evidence>
<dbReference type="PROSITE" id="PS01358">
    <property type="entry name" value="ZF_RANBP2_1"/>
    <property type="match status" value="1"/>
</dbReference>
<evidence type="ECO:0000256" key="12">
    <source>
        <dbReference type="ARBA" id="ARBA00022833"/>
    </source>
</evidence>
<feature type="domain" description="RanBP2-type" evidence="21">
    <location>
        <begin position="426"/>
        <end position="459"/>
    </location>
</feature>
<evidence type="ECO:0000259" key="20">
    <source>
        <dbReference type="PROSITE" id="PS50089"/>
    </source>
</evidence>
<dbReference type="EC" id="2.3.2.27" evidence="5"/>
<comment type="catalytic activity">
    <reaction evidence="1">
        <text>S-ubiquitinyl-[E2 ubiquitin-conjugating enzyme]-L-cysteine + [acceptor protein]-L-lysine = [E2 ubiquitin-conjugating enzyme]-L-cysteine + N(6)-ubiquitinyl-[acceptor protein]-L-lysine.</text>
        <dbReference type="EC" id="2.3.2.27"/>
    </reaction>
</comment>
<feature type="compositionally biased region" description="Acidic residues" evidence="19">
    <location>
        <begin position="416"/>
        <end position="427"/>
    </location>
</feature>
<dbReference type="Proteomes" id="UP000282087">
    <property type="component" value="Unassembled WGS sequence"/>
</dbReference>
<keyword evidence="11" id="KW-0833">Ubl conjugation pathway</keyword>
<evidence type="ECO:0000256" key="10">
    <source>
        <dbReference type="ARBA" id="ARBA00022771"/>
    </source>
</evidence>
<evidence type="ECO:0000256" key="2">
    <source>
        <dbReference type="ARBA" id="ARBA00004123"/>
    </source>
</evidence>
<feature type="region of interest" description="Disordered" evidence="19">
    <location>
        <begin position="250"/>
        <end position="279"/>
    </location>
</feature>
<dbReference type="Gene3D" id="3.30.40.10">
    <property type="entry name" value="Zinc/RING finger domain, C3HC4 (zinc finger)"/>
    <property type="match status" value="1"/>
</dbReference>
<dbReference type="GO" id="GO:0005634">
    <property type="term" value="C:nucleus"/>
    <property type="evidence" value="ECO:0007669"/>
    <property type="project" value="UniProtKB-SubCell"/>
</dbReference>
<name>A0A3M6VMQ4_9STRA</name>
<evidence type="ECO:0000256" key="17">
    <source>
        <dbReference type="ARBA" id="ARBA00082369"/>
    </source>
</evidence>
<keyword evidence="7" id="KW-0808">Transferase</keyword>
<reference evidence="24 25" key="1">
    <citation type="submission" date="2018-06" db="EMBL/GenBank/DDBJ databases">
        <title>Comparative genomics of downy mildews reveals potential adaptations to biotrophy.</title>
        <authorList>
            <person name="Fletcher K."/>
            <person name="Klosterman S.J."/>
            <person name="Derevnina L."/>
            <person name="Martin F."/>
            <person name="Koike S."/>
            <person name="Reyes Chin-Wo S."/>
            <person name="Mou B."/>
            <person name="Michelmore R."/>
        </authorList>
    </citation>
    <scope>NUCLEOTIDE SEQUENCE [LARGE SCALE GENOMIC DNA]</scope>
    <source>
        <strain evidence="23 25">R13</strain>
        <strain evidence="22 24">R14</strain>
    </source>
</reference>
<dbReference type="FunFam" id="3.30.40.10:FF:000172">
    <property type="entry name" value="E3 ubiquitin-protein ligase RAD18"/>
    <property type="match status" value="1"/>
</dbReference>
<gene>
    <name evidence="23" type="ORF">DD237_006173</name>
    <name evidence="22" type="ORF">DD238_005415</name>
</gene>
<sequence length="479" mass="52953">MMGFKGDEMLEEWEWPVECKAQQEMERHLRCQICGDFFHGPVLLPCSHTFCSTCVRRFLQSKGANGCCPQCKQPCDTRDLVPNRALEQVALLFEKSKPDLLKRLQGRKKLPSSAVSTPNTESGKVKKIKQQDIPERLPLLSYNVMRDKEVRKLLDSINVRVPIKNREEIIQIHKEFVLLSNAQADSVNPKSTAQVREEVVRNHHARMQQKAKTDALKRSQSGNDNGNAASPASGVSAQMRASFDKLRQDIADRKSGKRPPTPSTDTSSSNTPQKEGNGASVGVWRHFCALDTSVKQEFYVNSVTHEIRVDLPSSFVQEQSPANRYDDLDGVARAVAEDHGNAAIAVTPLKSKGKAKRAIAAAFTSPGATYESVTEEIVISGNEGEDEEEKPQQTGEDEKRESLGKHARSTDGADSAADDSIEVTEDAGEAATDWQCSRCTLINEATCQQCEACGFEPASIPAKKRLRKKMHFQSKIALS</sequence>
<evidence type="ECO:0000256" key="16">
    <source>
        <dbReference type="ARBA" id="ARBA00031783"/>
    </source>
</evidence>
<dbReference type="GO" id="GO:0003697">
    <property type="term" value="F:single-stranded DNA binding"/>
    <property type="evidence" value="ECO:0007669"/>
    <property type="project" value="InterPro"/>
</dbReference>
<dbReference type="Gene3D" id="2.30.30.380">
    <property type="entry name" value="Zn-finger domain of Sec23/24"/>
    <property type="match status" value="1"/>
</dbReference>
<evidence type="ECO:0000256" key="14">
    <source>
        <dbReference type="ARBA" id="ARBA00023204"/>
    </source>
</evidence>
<evidence type="ECO:0000313" key="23">
    <source>
        <dbReference type="EMBL" id="RQM15074.1"/>
    </source>
</evidence>
<dbReference type="Proteomes" id="UP000286097">
    <property type="component" value="Unassembled WGS sequence"/>
</dbReference>
<dbReference type="AlphaFoldDB" id="A0A3M6VMQ4"/>
<keyword evidence="14" id="KW-0234">DNA repair</keyword>
<feature type="compositionally biased region" description="Basic and acidic residues" evidence="19">
    <location>
        <begin position="396"/>
        <end position="411"/>
    </location>
</feature>
<evidence type="ECO:0000256" key="19">
    <source>
        <dbReference type="SAM" id="MobiDB-lite"/>
    </source>
</evidence>
<dbReference type="SMART" id="SM00184">
    <property type="entry name" value="RING"/>
    <property type="match status" value="1"/>
</dbReference>
<feature type="compositionally biased region" description="Polar residues" evidence="19">
    <location>
        <begin position="113"/>
        <end position="122"/>
    </location>
</feature>
<dbReference type="PROSITE" id="PS50199">
    <property type="entry name" value="ZF_RANBP2_2"/>
    <property type="match status" value="1"/>
</dbReference>
<evidence type="ECO:0000259" key="21">
    <source>
        <dbReference type="PROSITE" id="PS50199"/>
    </source>
</evidence>
<dbReference type="EMBL" id="QLLG01000237">
    <property type="protein sequence ID" value="RMX65640.1"/>
    <property type="molecule type" value="Genomic_DNA"/>
</dbReference>
<dbReference type="SMART" id="SM00547">
    <property type="entry name" value="ZnF_RBZ"/>
    <property type="match status" value="1"/>
</dbReference>
<evidence type="ECO:0000313" key="25">
    <source>
        <dbReference type="Proteomes" id="UP000286097"/>
    </source>
</evidence>
<evidence type="ECO:0000256" key="1">
    <source>
        <dbReference type="ARBA" id="ARBA00000900"/>
    </source>
</evidence>
<feature type="compositionally biased region" description="Polar residues" evidence="19">
    <location>
        <begin position="218"/>
        <end position="236"/>
    </location>
</feature>
<comment type="subcellular location">
    <subcellularLocation>
        <location evidence="2">Nucleus</location>
    </subcellularLocation>
</comment>
<comment type="caution">
    <text evidence="22">The sequence shown here is derived from an EMBL/GenBank/DDBJ whole genome shotgun (WGS) entry which is preliminary data.</text>
</comment>
<keyword evidence="12" id="KW-0862">Zinc</keyword>
<evidence type="ECO:0000313" key="24">
    <source>
        <dbReference type="Proteomes" id="UP000282087"/>
    </source>
</evidence>
<feature type="region of interest" description="Disordered" evidence="19">
    <location>
        <begin position="200"/>
        <end position="237"/>
    </location>
</feature>
<dbReference type="InterPro" id="IPR001876">
    <property type="entry name" value="Znf_RanBP2"/>
</dbReference>
<dbReference type="GO" id="GO:0006281">
    <property type="term" value="P:DNA repair"/>
    <property type="evidence" value="ECO:0007669"/>
    <property type="project" value="UniProtKB-KW"/>
</dbReference>
<evidence type="ECO:0000256" key="11">
    <source>
        <dbReference type="ARBA" id="ARBA00022786"/>
    </source>
</evidence>
<dbReference type="GO" id="GO:0006301">
    <property type="term" value="P:DNA damage tolerance"/>
    <property type="evidence" value="ECO:0007669"/>
    <property type="project" value="InterPro"/>
</dbReference>
<dbReference type="PROSITE" id="PS00518">
    <property type="entry name" value="ZF_RING_1"/>
    <property type="match status" value="1"/>
</dbReference>
<protein>
    <recommendedName>
        <fullName evidence="6">RanBP-type and C3HC4-type zinc finger-containing protein 1</fullName>
        <ecNumber evidence="5">2.3.2.27</ecNumber>
    </recommendedName>
    <alternativeName>
        <fullName evidence="16 17">RING-type E3 ubiquitin transferase RAD18</fullName>
    </alternativeName>
</protein>
<comment type="similarity">
    <text evidence="4">Belongs to the RAD18 family.</text>
</comment>
<evidence type="ECO:0000256" key="6">
    <source>
        <dbReference type="ARBA" id="ARBA00017887"/>
    </source>
</evidence>
<dbReference type="EMBL" id="QKXF01000172">
    <property type="protein sequence ID" value="RQM15074.1"/>
    <property type="molecule type" value="Genomic_DNA"/>
</dbReference>
<evidence type="ECO:0000256" key="7">
    <source>
        <dbReference type="ARBA" id="ARBA00022679"/>
    </source>
</evidence>
<feature type="region of interest" description="Disordered" evidence="19">
    <location>
        <begin position="107"/>
        <end position="126"/>
    </location>
</feature>
<keyword evidence="8" id="KW-0479">Metal-binding</keyword>
<evidence type="ECO:0000256" key="13">
    <source>
        <dbReference type="ARBA" id="ARBA00023125"/>
    </source>
</evidence>
<dbReference type="STRING" id="542832.A0A3M6VMQ4"/>
<feature type="region of interest" description="Disordered" evidence="19">
    <location>
        <begin position="380"/>
        <end position="427"/>
    </location>
</feature>
<dbReference type="PANTHER" id="PTHR14134:SF2">
    <property type="entry name" value="E3 UBIQUITIN-PROTEIN LIGASE RAD18"/>
    <property type="match status" value="1"/>
</dbReference>
<proteinExistence type="inferred from homology"/>
<dbReference type="PANTHER" id="PTHR14134">
    <property type="entry name" value="E3 UBIQUITIN-PROTEIN LIGASE RAD18"/>
    <property type="match status" value="1"/>
</dbReference>
<dbReference type="VEuPathDB" id="FungiDB:DD237_006173"/>
<evidence type="ECO:0000313" key="22">
    <source>
        <dbReference type="EMBL" id="RMX65640.1"/>
    </source>
</evidence>
<evidence type="ECO:0000256" key="5">
    <source>
        <dbReference type="ARBA" id="ARBA00012483"/>
    </source>
</evidence>
<evidence type="ECO:0000256" key="18">
    <source>
        <dbReference type="PROSITE-ProRule" id="PRU00322"/>
    </source>
</evidence>
<accession>A0A3M6VMQ4</accession>
<evidence type="ECO:0000256" key="3">
    <source>
        <dbReference type="ARBA" id="ARBA00004906"/>
    </source>
</evidence>
<dbReference type="SUPFAM" id="SSF57850">
    <property type="entry name" value="RING/U-box"/>
    <property type="match status" value="1"/>
</dbReference>
<dbReference type="GO" id="GO:0008270">
    <property type="term" value="F:zinc ion binding"/>
    <property type="evidence" value="ECO:0007669"/>
    <property type="project" value="UniProtKB-KW"/>
</dbReference>
<keyword evidence="10 18" id="KW-0863">Zinc-finger</keyword>
<dbReference type="InterPro" id="IPR017907">
    <property type="entry name" value="Znf_RING_CS"/>
</dbReference>
<dbReference type="InterPro" id="IPR013083">
    <property type="entry name" value="Znf_RING/FYVE/PHD"/>
</dbReference>